<dbReference type="InterPro" id="IPR001155">
    <property type="entry name" value="OxRdtase_FMN_N"/>
</dbReference>
<dbReference type="GO" id="GO:0010181">
    <property type="term" value="F:FMN binding"/>
    <property type="evidence" value="ECO:0007669"/>
    <property type="project" value="InterPro"/>
</dbReference>
<dbReference type="EC" id="1.-.-.-" evidence="4"/>
<dbReference type="EMBL" id="CDMW01000001">
    <property type="protein sequence ID" value="CEL89702.1"/>
    <property type="molecule type" value="Genomic_DNA"/>
</dbReference>
<proteinExistence type="predicted"/>
<evidence type="ECO:0000313" key="5">
    <source>
        <dbReference type="Proteomes" id="UP000183504"/>
    </source>
</evidence>
<dbReference type="CDD" id="cd04735">
    <property type="entry name" value="OYE_like_4_FMN"/>
    <property type="match status" value="1"/>
</dbReference>
<dbReference type="AlphaFoldDB" id="A0A0B7GNM3"/>
<dbReference type="Gene3D" id="3.20.20.70">
    <property type="entry name" value="Aldolase class I"/>
    <property type="match status" value="1"/>
</dbReference>
<dbReference type="InterPro" id="IPR051799">
    <property type="entry name" value="NADH_flavin_oxidoreductase"/>
</dbReference>
<organism evidence="4 5">
    <name type="scientific">Streptococcus sanguinis</name>
    <dbReference type="NCBI Taxonomy" id="1305"/>
    <lineage>
        <taxon>Bacteria</taxon>
        <taxon>Bacillati</taxon>
        <taxon>Bacillota</taxon>
        <taxon>Bacilli</taxon>
        <taxon>Lactobacillales</taxon>
        <taxon>Streptococcaceae</taxon>
        <taxon>Streptococcus</taxon>
    </lineage>
</organism>
<dbReference type="PANTHER" id="PTHR43656">
    <property type="entry name" value="BINDING OXIDOREDUCTASE, PUTATIVE (AFU_ORTHOLOGUE AFUA_2G08260)-RELATED"/>
    <property type="match status" value="1"/>
</dbReference>
<evidence type="ECO:0000256" key="2">
    <source>
        <dbReference type="ARBA" id="ARBA00023002"/>
    </source>
</evidence>
<dbReference type="PANTHER" id="PTHR43656:SF2">
    <property type="entry name" value="BINDING OXIDOREDUCTASE, PUTATIVE (AFU_ORTHOLOGUE AFUA_2G08260)-RELATED"/>
    <property type="match status" value="1"/>
</dbReference>
<dbReference type="InterPro" id="IPR013785">
    <property type="entry name" value="Aldolase_TIM"/>
</dbReference>
<keyword evidence="1" id="KW-0285">Flavoprotein</keyword>
<sequence>MNTQIQDKFTFKNGQTMRNRVVLAPMTICAREPGGYVSQADIDFFARRSRSVGMVITGSTYVHPLGKSFAESFSGAEDDKIEGLSRLAKAIKDQGALAIVQLYHGGRMVLPDLIDGQPVAPSAVKAPRDYLAGPRALKNAEVEQVIEDFLSAIRRAIQAGFDGVELHGANTYLIQQFVSPHSNVRKDKWGGSLNNRLRFPKTLLKRAKQLVKEEADRPFLIGYRFSPEEIEEPGIQLYDTLQLLEQLIYHQVDYLHISTSDVWRSSIRDSQDSEPVIEKIIRKINDRVPLIGVGKIETKQDAQRVLDAGIPLFALGKALLLDPDWTEKVVSGREAEVIRAYRDELQADLALPTAFVEDARSYLEGKD</sequence>
<dbReference type="Proteomes" id="UP000183504">
    <property type="component" value="Unassembled WGS sequence"/>
</dbReference>
<dbReference type="SUPFAM" id="SSF51395">
    <property type="entry name" value="FMN-linked oxidoreductases"/>
    <property type="match status" value="1"/>
</dbReference>
<keyword evidence="2 4" id="KW-0560">Oxidoreductase</keyword>
<dbReference type="Pfam" id="PF00724">
    <property type="entry name" value="Oxidored_FMN"/>
    <property type="match status" value="1"/>
</dbReference>
<name>A0A0B7GNM3_STRSA</name>
<feature type="domain" description="NADH:flavin oxidoreductase/NADH oxidase N-terminal" evidence="3">
    <location>
        <begin position="9"/>
        <end position="335"/>
    </location>
</feature>
<accession>A0A0B7GNM3</accession>
<dbReference type="RefSeq" id="WP_072073480.1">
    <property type="nucleotide sequence ID" value="NZ_CDMW01000001.1"/>
</dbReference>
<evidence type="ECO:0000256" key="1">
    <source>
        <dbReference type="ARBA" id="ARBA00022630"/>
    </source>
</evidence>
<evidence type="ECO:0000313" key="4">
    <source>
        <dbReference type="EMBL" id="CEL89702.1"/>
    </source>
</evidence>
<protein>
    <submittedName>
        <fullName evidence="4">Putative NADH-dependent flavin oxidoreductase</fullName>
        <ecNumber evidence="4">1.-.-.-</ecNumber>
    </submittedName>
</protein>
<dbReference type="GO" id="GO:0016491">
    <property type="term" value="F:oxidoreductase activity"/>
    <property type="evidence" value="ECO:0007669"/>
    <property type="project" value="UniProtKB-KW"/>
</dbReference>
<gene>
    <name evidence="4" type="ORF">SSV_0388</name>
</gene>
<reference evidence="4 5" key="1">
    <citation type="submission" date="2015-01" db="EMBL/GenBank/DDBJ databases">
        <authorList>
            <person name="Pelicic Vladimir"/>
        </authorList>
    </citation>
    <scope>NUCLEOTIDE SEQUENCE [LARGE SCALE GENOMIC DNA]</scope>
    <source>
        <strain evidence="4 5">2908</strain>
    </source>
</reference>
<evidence type="ECO:0000259" key="3">
    <source>
        <dbReference type="Pfam" id="PF00724"/>
    </source>
</evidence>